<dbReference type="Proteomes" id="UP001179952">
    <property type="component" value="Unassembled WGS sequence"/>
</dbReference>
<name>A0AAV9BCC2_ACOGR</name>
<keyword evidence="2" id="KW-1185">Reference proteome</keyword>
<evidence type="ECO:0000313" key="1">
    <source>
        <dbReference type="EMBL" id="KAK1274409.1"/>
    </source>
</evidence>
<accession>A0AAV9BCC2</accession>
<reference evidence="1" key="1">
    <citation type="journal article" date="2023" name="Nat. Commun.">
        <title>Diploid and tetraploid genomes of Acorus and the evolution of monocots.</title>
        <authorList>
            <person name="Ma L."/>
            <person name="Liu K.W."/>
            <person name="Li Z."/>
            <person name="Hsiao Y.Y."/>
            <person name="Qi Y."/>
            <person name="Fu T."/>
            <person name="Tang G.D."/>
            <person name="Zhang D."/>
            <person name="Sun W.H."/>
            <person name="Liu D.K."/>
            <person name="Li Y."/>
            <person name="Chen G.Z."/>
            <person name="Liu X.D."/>
            <person name="Liao X.Y."/>
            <person name="Jiang Y.T."/>
            <person name="Yu X."/>
            <person name="Hao Y."/>
            <person name="Huang J."/>
            <person name="Zhao X.W."/>
            <person name="Ke S."/>
            <person name="Chen Y.Y."/>
            <person name="Wu W.L."/>
            <person name="Hsu J.L."/>
            <person name="Lin Y.F."/>
            <person name="Huang M.D."/>
            <person name="Li C.Y."/>
            <person name="Huang L."/>
            <person name="Wang Z.W."/>
            <person name="Zhao X."/>
            <person name="Zhong W.Y."/>
            <person name="Peng D.H."/>
            <person name="Ahmad S."/>
            <person name="Lan S."/>
            <person name="Zhang J.S."/>
            <person name="Tsai W.C."/>
            <person name="Van de Peer Y."/>
            <person name="Liu Z.J."/>
        </authorList>
    </citation>
    <scope>NUCLEOTIDE SEQUENCE</scope>
    <source>
        <strain evidence="1">SCP</strain>
    </source>
</reference>
<dbReference type="AlphaFoldDB" id="A0AAV9BCC2"/>
<organism evidence="1 2">
    <name type="scientific">Acorus gramineus</name>
    <name type="common">Dwarf sweet flag</name>
    <dbReference type="NCBI Taxonomy" id="55184"/>
    <lineage>
        <taxon>Eukaryota</taxon>
        <taxon>Viridiplantae</taxon>
        <taxon>Streptophyta</taxon>
        <taxon>Embryophyta</taxon>
        <taxon>Tracheophyta</taxon>
        <taxon>Spermatophyta</taxon>
        <taxon>Magnoliopsida</taxon>
        <taxon>Liliopsida</taxon>
        <taxon>Acoraceae</taxon>
        <taxon>Acorus</taxon>
    </lineage>
</organism>
<protein>
    <recommendedName>
        <fullName evidence="3">PTB domain engulfment adapter</fullName>
    </recommendedName>
</protein>
<dbReference type="PANTHER" id="PTHR36342">
    <property type="entry name" value="PTB DOMAIN ENGULFMENT ADAPTER"/>
    <property type="match status" value="1"/>
</dbReference>
<dbReference type="PANTHER" id="PTHR36342:SF1">
    <property type="entry name" value="PTB DOMAIN ENGULFMENT ADAPTER"/>
    <property type="match status" value="1"/>
</dbReference>
<comment type="caution">
    <text evidence="1">The sequence shown here is derived from an EMBL/GenBank/DDBJ whole genome shotgun (WGS) entry which is preliminary data.</text>
</comment>
<reference evidence="1" key="2">
    <citation type="submission" date="2023-06" db="EMBL/GenBank/DDBJ databases">
        <authorList>
            <person name="Ma L."/>
            <person name="Liu K.-W."/>
            <person name="Li Z."/>
            <person name="Hsiao Y.-Y."/>
            <person name="Qi Y."/>
            <person name="Fu T."/>
            <person name="Tang G."/>
            <person name="Zhang D."/>
            <person name="Sun W.-H."/>
            <person name="Liu D.-K."/>
            <person name="Li Y."/>
            <person name="Chen G.-Z."/>
            <person name="Liu X.-D."/>
            <person name="Liao X.-Y."/>
            <person name="Jiang Y.-T."/>
            <person name="Yu X."/>
            <person name="Hao Y."/>
            <person name="Huang J."/>
            <person name="Zhao X.-W."/>
            <person name="Ke S."/>
            <person name="Chen Y.-Y."/>
            <person name="Wu W.-L."/>
            <person name="Hsu J.-L."/>
            <person name="Lin Y.-F."/>
            <person name="Huang M.-D."/>
            <person name="Li C.-Y."/>
            <person name="Huang L."/>
            <person name="Wang Z.-W."/>
            <person name="Zhao X."/>
            <person name="Zhong W.-Y."/>
            <person name="Peng D.-H."/>
            <person name="Ahmad S."/>
            <person name="Lan S."/>
            <person name="Zhang J.-S."/>
            <person name="Tsai W.-C."/>
            <person name="Van De Peer Y."/>
            <person name="Liu Z.-J."/>
        </authorList>
    </citation>
    <scope>NUCLEOTIDE SEQUENCE</scope>
    <source>
        <strain evidence="1">SCP</strain>
        <tissue evidence="1">Leaves</tissue>
    </source>
</reference>
<sequence>MASSPTTFTSSSPAPAVPQNGRDAVYVAAVPLRVAGGPAQMMMSAAHNLNLWDLQHYMVALKPPSPHNQIIVYDFQPQNPEDVWVAIAALSSQSVPGVVLERNLKRLPSKSCWFVGLLRPEGLEVAKEFNRLWPTDLKIGHHDCRHYTDGNTFVSSGME</sequence>
<gene>
    <name evidence="1" type="ORF">QJS04_geneDACA022684</name>
</gene>
<evidence type="ECO:0008006" key="3">
    <source>
        <dbReference type="Google" id="ProtNLM"/>
    </source>
</evidence>
<proteinExistence type="predicted"/>
<dbReference type="EMBL" id="JAUJYN010000004">
    <property type="protein sequence ID" value="KAK1274409.1"/>
    <property type="molecule type" value="Genomic_DNA"/>
</dbReference>
<evidence type="ECO:0000313" key="2">
    <source>
        <dbReference type="Proteomes" id="UP001179952"/>
    </source>
</evidence>